<evidence type="ECO:0000259" key="1">
    <source>
        <dbReference type="Pfam" id="PF01973"/>
    </source>
</evidence>
<protein>
    <recommendedName>
        <fullName evidence="5">Motility accessory factor</fullName>
    </recommendedName>
</protein>
<reference evidence="3 4" key="1">
    <citation type="submission" date="2016-12" db="EMBL/GenBank/DDBJ databases">
        <title>Domibacillus sp. SAB 38T whole genome sequencing.</title>
        <authorList>
            <person name="Verma A."/>
            <person name="Ojha A.K."/>
            <person name="Krishnamurthi S."/>
        </authorList>
    </citation>
    <scope>NUCLEOTIDE SEQUENCE [LARGE SCALE GENOMIC DNA]</scope>
    <source>
        <strain evidence="3 4">SAB 38</strain>
    </source>
</reference>
<dbReference type="InterPro" id="IPR045376">
    <property type="entry name" value="Maf_N"/>
</dbReference>
<gene>
    <name evidence="3" type="ORF">BTO28_15570</name>
</gene>
<dbReference type="OrthoDB" id="5291305at2"/>
<evidence type="ECO:0008006" key="5">
    <source>
        <dbReference type="Google" id="ProtNLM"/>
    </source>
</evidence>
<evidence type="ECO:0000313" key="3">
    <source>
        <dbReference type="EMBL" id="OMP65796.1"/>
    </source>
</evidence>
<dbReference type="RefSeq" id="WP_076767960.1">
    <property type="nucleotide sequence ID" value="NZ_MSFI01000030.1"/>
</dbReference>
<dbReference type="InterPro" id="IPR002826">
    <property type="entry name" value="MptE-like"/>
</dbReference>
<name>A0A1V2A485_9BACI</name>
<proteinExistence type="predicted"/>
<feature type="domain" description="Glycosyltransferase Maf N-terminal" evidence="2">
    <location>
        <begin position="48"/>
        <end position="128"/>
    </location>
</feature>
<organism evidence="3 4">
    <name type="scientific">Domibacillus epiphyticus</name>
    <dbReference type="NCBI Taxonomy" id="1714355"/>
    <lineage>
        <taxon>Bacteria</taxon>
        <taxon>Bacillati</taxon>
        <taxon>Bacillota</taxon>
        <taxon>Bacilli</taxon>
        <taxon>Bacillales</taxon>
        <taxon>Bacillaceae</taxon>
        <taxon>Domibacillus</taxon>
    </lineage>
</organism>
<evidence type="ECO:0000259" key="2">
    <source>
        <dbReference type="Pfam" id="PF20157"/>
    </source>
</evidence>
<sequence length="624" mass="72373">MIQIDNRNYLRIHQRHLIDQLLKWEEELHDVQSVQIESSKKGSPTLKVTVDGRQQYIHSKYDPEMEAERLISQQEDLGNYNHVLFIGIGLGYHISELLKQHPHMKFSIFEPNVEVLYQFLSIQDLKNWPIHNLETIFTGTNEETIQHTVRNIQQKGKKSTFVYTLPIYAKLYREEEKIVIEVIKELLTEKRSNLATNISFQKRWTINSIKNFPKVLQTPNILNDVDKTNFKGKPAIIVAAGPSLNEEFENLKYIKENGLAYIFSVGSAINALIEHDIYPDAVCTYDPQGLNERVIQIVKDRKVASIPLIFGSSVGFETLLNYPGGMFHMITSQDSISPLFLDRSKNIDIVLDAPSVALVTYQMLKTLGVDCIVLVGQNLSFQNNERYAKGIEYEHTSNRLTEEQQKGLITINDVYGNDIKTNDGYNRIRQQLEIYIKQSPNIKVFNTTKGGAHIEGARFKTLQELILENLKEHTVENWYVSENGYDFDFVGQSAKKIEIAKKRCEGLISTTSFELKSIEKALQNHQTKQLEKKFANFDREFKKLKNNEFYRGFIEPMIRVHNERLSEDSQSIRYEINLRKKGSLVVDVFGNFIEEIKANFQFVLPYYQELQEKIENILEKEEQK</sequence>
<dbReference type="Pfam" id="PF20157">
    <property type="entry name" value="Maf_flag10_N"/>
    <property type="match status" value="1"/>
</dbReference>
<accession>A0A1V2A485</accession>
<dbReference type="EMBL" id="MSFI01000030">
    <property type="protein sequence ID" value="OMP65796.1"/>
    <property type="molecule type" value="Genomic_DNA"/>
</dbReference>
<dbReference type="PANTHER" id="PTHR41786:SF1">
    <property type="entry name" value="6-HYDROXYMETHYLPTERIN DIPHOSPHOKINASE MPTE-LIKE DOMAIN-CONTAINING PROTEIN"/>
    <property type="match status" value="1"/>
</dbReference>
<evidence type="ECO:0000313" key="4">
    <source>
        <dbReference type="Proteomes" id="UP000188613"/>
    </source>
</evidence>
<dbReference type="AlphaFoldDB" id="A0A1V2A485"/>
<comment type="caution">
    <text evidence="3">The sequence shown here is derived from an EMBL/GenBank/DDBJ whole genome shotgun (WGS) entry which is preliminary data.</text>
</comment>
<dbReference type="PANTHER" id="PTHR41786">
    <property type="entry name" value="MOTILITY ACCESSORY FACTOR MAF"/>
    <property type="match status" value="1"/>
</dbReference>
<dbReference type="STRING" id="1714355.BTO28_15570"/>
<dbReference type="Pfam" id="PF01973">
    <property type="entry name" value="MptE-like"/>
    <property type="match status" value="1"/>
</dbReference>
<feature type="domain" description="6-hydroxymethylpterin diphosphokinase MptE-like" evidence="1">
    <location>
        <begin position="207"/>
        <end position="383"/>
    </location>
</feature>
<keyword evidence="4" id="KW-1185">Reference proteome</keyword>
<dbReference type="Proteomes" id="UP000188613">
    <property type="component" value="Unassembled WGS sequence"/>
</dbReference>